<keyword evidence="2" id="KW-1185">Reference proteome</keyword>
<accession>A0ABT1U447</accession>
<comment type="caution">
    <text evidence="1">The sequence shown here is derived from an EMBL/GenBank/DDBJ whole genome shotgun (WGS) entry which is preliminary data.</text>
</comment>
<protein>
    <submittedName>
        <fullName evidence="1">Uncharacterized protein</fullName>
    </submittedName>
</protein>
<proteinExistence type="predicted"/>
<evidence type="ECO:0000313" key="1">
    <source>
        <dbReference type="EMBL" id="MCQ8128328.1"/>
    </source>
</evidence>
<gene>
    <name evidence="1" type="ORF">NP596_07645</name>
</gene>
<dbReference type="EMBL" id="JANIBK010000028">
    <property type="protein sequence ID" value="MCQ8128328.1"/>
    <property type="molecule type" value="Genomic_DNA"/>
</dbReference>
<organism evidence="1 2">
    <name type="scientific">Methylomonas rivi</name>
    <dbReference type="NCBI Taxonomy" id="2952226"/>
    <lineage>
        <taxon>Bacteria</taxon>
        <taxon>Pseudomonadati</taxon>
        <taxon>Pseudomonadota</taxon>
        <taxon>Gammaproteobacteria</taxon>
        <taxon>Methylococcales</taxon>
        <taxon>Methylococcaceae</taxon>
        <taxon>Methylomonas</taxon>
    </lineage>
</organism>
<dbReference type="RefSeq" id="WP_256614711.1">
    <property type="nucleotide sequence ID" value="NZ_JANIBK010000028.1"/>
</dbReference>
<name>A0ABT1U447_9GAMM</name>
<dbReference type="Proteomes" id="UP001524586">
    <property type="component" value="Unassembled WGS sequence"/>
</dbReference>
<sequence>MNNWLDVAERRAEEIDAGLVELIPSEIVSIKAKALLNFHQAEKPLSPPKCSDPIKTNF</sequence>
<evidence type="ECO:0000313" key="2">
    <source>
        <dbReference type="Proteomes" id="UP001524586"/>
    </source>
</evidence>
<reference evidence="1 2" key="1">
    <citation type="submission" date="2022-07" db="EMBL/GenBank/DDBJ databases">
        <title>Methylomonas rivi sp. nov., Methylomonas rosea sp. nov., Methylomonas aureus sp. nov. and Methylomonas subterranea sp. nov., four novel methanotrophs isolated from a freshwater creek and the deep terrestrial subsurface.</title>
        <authorList>
            <person name="Abin C."/>
            <person name="Sankaranarayanan K."/>
            <person name="Garner C."/>
            <person name="Sindelar R."/>
            <person name="Kotary K."/>
            <person name="Garner R."/>
            <person name="Barclay S."/>
            <person name="Lawson P."/>
            <person name="Krumholz L."/>
        </authorList>
    </citation>
    <scope>NUCLEOTIDE SEQUENCE [LARGE SCALE GENOMIC DNA]</scope>
    <source>
        <strain evidence="1 2">WSC-6</strain>
    </source>
</reference>